<dbReference type="InterPro" id="IPR050834">
    <property type="entry name" value="Glycosyltransf_2"/>
</dbReference>
<protein>
    <recommendedName>
        <fullName evidence="1">Glycosyltransferase 2-like domain-containing protein</fullName>
    </recommendedName>
</protein>
<proteinExistence type="predicted"/>
<dbReference type="EMBL" id="AY129338">
    <property type="protein sequence ID" value="AAN12660.1"/>
    <property type="molecule type" value="Genomic_DNA"/>
</dbReference>
<reference evidence="2 3" key="1">
    <citation type="journal article" date="2003" name="Cell">
        <title>Origins of highly mosaic mycobacteriophage genomes.</title>
        <authorList>
            <person name="Pedulla M.L."/>
            <person name="Ford M.E."/>
            <person name="Houtz J.M."/>
            <person name="Karthikeyan T."/>
            <person name="Wadsworth C."/>
            <person name="Lewis J.A."/>
            <person name="Jacobs-Sera D."/>
            <person name="Falbo J."/>
            <person name="Gross J."/>
            <person name="Pannunzio N.R."/>
            <person name="Brucker W."/>
            <person name="Kumar V."/>
            <person name="Kandasamy J."/>
            <person name="Keenan L."/>
            <person name="Bardarov S."/>
            <person name="Kriakov J."/>
            <person name="Lawrence J.G."/>
            <person name="Jacobs W.R. Jr."/>
            <person name="Hendrix R.W."/>
            <person name="Hatfull G.F."/>
        </authorList>
    </citation>
    <scope>NUCLEOTIDE SEQUENCE</scope>
</reference>
<dbReference type="InterPro" id="IPR029044">
    <property type="entry name" value="Nucleotide-diphossugar_trans"/>
</dbReference>
<organism evidence="2 3">
    <name type="scientific">Mycobacterium phage Omega</name>
    <name type="common">Mycobacteriophage Omega</name>
    <dbReference type="NCBI Taxonomy" id="2907835"/>
    <lineage>
        <taxon>Viruses</taxon>
        <taxon>Duplodnaviria</taxon>
        <taxon>Heunggongvirae</taxon>
        <taxon>Uroviricota</taxon>
        <taxon>Caudoviricetes</taxon>
        <taxon>Omegavirus</taxon>
        <taxon>Omegavirus omega</taxon>
    </lineage>
</organism>
<feature type="domain" description="Glycosyltransferase 2-like" evidence="1">
    <location>
        <begin position="65"/>
        <end position="130"/>
    </location>
</feature>
<dbReference type="PANTHER" id="PTHR43685:SF2">
    <property type="entry name" value="GLYCOSYLTRANSFERASE 2-LIKE DOMAIN-CONTAINING PROTEIN"/>
    <property type="match status" value="1"/>
</dbReference>
<dbReference type="CDD" id="cd00761">
    <property type="entry name" value="Glyco_tranf_GTA_type"/>
    <property type="match status" value="1"/>
</dbReference>
<sequence length="461" mass="52229">MSDRRMSYSGHPAILAQQGGTPMESGIDLSVLICSTHTRWDNFGQAIQRQIWPQFEALAPEDQARVEIILLTDNKQLMLGDKRNVMVDIAQGRYVVFIDDDDRIEPDYLSTLLNAIDTSPGVDVVTFHASVSLNGGPPKICRYSTGWVEDHNTEDEYHRLPNHICCIRRDLARSVSYPSVRHHEDSGYSKILAPLLKTERALNRVLYHYDYSAATTEAQTREATVIRRRELPPLVDIVFLSNAKTDELREMTQHAVDTCLAGANALPVNIIVVEQQPGIGYDNAQTMYQTGPFRYNAFANLGVATGSAEWVAIANNDLVFSNGWLHALLAADYPFVSPKSPNDARQQDITRNTVGDVTGRHLSGWFFMMRRELWERIGGFDEVVDFWCSDDVVIEQCRAVDTLPMLVPKSEVAHLGSKTFTTEDPAKFDDMTWLQIKKFSDKYGPHRFTVEPQYREWLARQ</sequence>
<dbReference type="PANTHER" id="PTHR43685">
    <property type="entry name" value="GLYCOSYLTRANSFERASE"/>
    <property type="match status" value="1"/>
</dbReference>
<dbReference type="Gene3D" id="3.90.550.10">
    <property type="entry name" value="Spore Coat Polysaccharide Biosynthesis Protein SpsA, Chain A"/>
    <property type="match status" value="2"/>
</dbReference>
<dbReference type="Pfam" id="PF00535">
    <property type="entry name" value="Glycos_transf_2"/>
    <property type="match status" value="1"/>
</dbReference>
<gene>
    <name evidence="2" type="primary">16</name>
    <name evidence="2" type="ORF">PBI_OMEGA_16</name>
</gene>
<dbReference type="SUPFAM" id="SSF53448">
    <property type="entry name" value="Nucleotide-diphospho-sugar transferases"/>
    <property type="match status" value="2"/>
</dbReference>
<dbReference type="Proteomes" id="UP000000963">
    <property type="component" value="Segment"/>
</dbReference>
<accession>Q854P8</accession>
<name>Q854P8_BPMOM</name>
<dbReference type="RefSeq" id="NP_818317.1">
    <property type="nucleotide sequence ID" value="NC_004688.1"/>
</dbReference>
<evidence type="ECO:0000313" key="3">
    <source>
        <dbReference type="Proteomes" id="UP000000963"/>
    </source>
</evidence>
<keyword evidence="3" id="KW-1185">Reference proteome</keyword>
<dbReference type="CAZy" id="GT2">
    <property type="family name" value="Glycosyltransferase Family 2"/>
</dbReference>
<dbReference type="KEGG" id="vg:1260157"/>
<evidence type="ECO:0000259" key="1">
    <source>
        <dbReference type="Pfam" id="PF00535"/>
    </source>
</evidence>
<evidence type="ECO:0000313" key="2">
    <source>
        <dbReference type="EMBL" id="AAN12660.1"/>
    </source>
</evidence>
<organismHost>
    <name type="scientific">Mycolicibacterium smegmatis</name>
    <name type="common">Mycobacterium smegmatis</name>
    <dbReference type="NCBI Taxonomy" id="1772"/>
</organismHost>
<dbReference type="InterPro" id="IPR001173">
    <property type="entry name" value="Glyco_trans_2-like"/>
</dbReference>